<keyword evidence="9" id="KW-1185">Reference proteome</keyword>
<dbReference type="InterPro" id="IPR011598">
    <property type="entry name" value="bHLH_dom"/>
</dbReference>
<evidence type="ECO:0000256" key="4">
    <source>
        <dbReference type="ARBA" id="ARBA00023163"/>
    </source>
</evidence>
<evidence type="ECO:0000259" key="7">
    <source>
        <dbReference type="PROSITE" id="PS50888"/>
    </source>
</evidence>
<keyword evidence="3" id="KW-0238">DNA-binding</keyword>
<comment type="subcellular location">
    <subcellularLocation>
        <location evidence="1">Nucleus</location>
    </subcellularLocation>
</comment>
<dbReference type="Proteomes" id="UP000030645">
    <property type="component" value="Unassembled WGS sequence"/>
</dbReference>
<evidence type="ECO:0000256" key="3">
    <source>
        <dbReference type="ARBA" id="ARBA00023125"/>
    </source>
</evidence>
<dbReference type="GO" id="GO:0005634">
    <property type="term" value="C:nucleus"/>
    <property type="evidence" value="ECO:0007669"/>
    <property type="project" value="UniProtKB-SubCell"/>
</dbReference>
<evidence type="ECO:0000313" key="8">
    <source>
        <dbReference type="EMBL" id="EXC14228.1"/>
    </source>
</evidence>
<dbReference type="AlphaFoldDB" id="W9SKN8"/>
<dbReference type="InterPro" id="IPR036638">
    <property type="entry name" value="HLH_DNA-bd_sf"/>
</dbReference>
<dbReference type="PROSITE" id="PS50888">
    <property type="entry name" value="BHLH"/>
    <property type="match status" value="1"/>
</dbReference>
<organism evidence="8 9">
    <name type="scientific">Morus notabilis</name>
    <dbReference type="NCBI Taxonomy" id="981085"/>
    <lineage>
        <taxon>Eukaryota</taxon>
        <taxon>Viridiplantae</taxon>
        <taxon>Streptophyta</taxon>
        <taxon>Embryophyta</taxon>
        <taxon>Tracheophyta</taxon>
        <taxon>Spermatophyta</taxon>
        <taxon>Magnoliopsida</taxon>
        <taxon>eudicotyledons</taxon>
        <taxon>Gunneridae</taxon>
        <taxon>Pentapetalae</taxon>
        <taxon>rosids</taxon>
        <taxon>fabids</taxon>
        <taxon>Rosales</taxon>
        <taxon>Moraceae</taxon>
        <taxon>Moreae</taxon>
        <taxon>Morus</taxon>
    </lineage>
</organism>
<dbReference type="EMBL" id="KE345760">
    <property type="protein sequence ID" value="EXC14228.1"/>
    <property type="molecule type" value="Genomic_DNA"/>
</dbReference>
<sequence length="308" mass="34151">MSTAAGFSLTRGTGGYGSQGGDNCGHGVSRLKSQLSFTRQDSLSQISEVSEDVIDGVNSDNGHHNATHSFATSFGMDSWDNTNSIVFSAPPGKRAKTMDGDFYNCLNVLESQFSLPQTTLEMAAVEKLLQIPEDSVPCKIRAKRGCATHPRSIAERERRTRISGKLKKLQELVPNMDKEARGLLNKTSVSSIRKEKEDQNEALAKNQGKTEGGRERVRKGVLMNTTDNMNLLRKCGFSKQAMQTCWIWLYNISRVFKTKSRRSTKNLSIAPAVVNKLRVSMQELWRMVPSKGSSLEKALEVYSSPKSH</sequence>
<dbReference type="GO" id="GO:0046983">
    <property type="term" value="F:protein dimerization activity"/>
    <property type="evidence" value="ECO:0007669"/>
    <property type="project" value="InterPro"/>
</dbReference>
<evidence type="ECO:0000256" key="1">
    <source>
        <dbReference type="ARBA" id="ARBA00004123"/>
    </source>
</evidence>
<evidence type="ECO:0000256" key="2">
    <source>
        <dbReference type="ARBA" id="ARBA00023015"/>
    </source>
</evidence>
<dbReference type="STRING" id="981085.W9SKN8"/>
<evidence type="ECO:0000256" key="5">
    <source>
        <dbReference type="ARBA" id="ARBA00023242"/>
    </source>
</evidence>
<evidence type="ECO:0000256" key="6">
    <source>
        <dbReference type="SAM" id="MobiDB-lite"/>
    </source>
</evidence>
<name>W9SKN8_9ROSA</name>
<dbReference type="InterPro" id="IPR045843">
    <property type="entry name" value="IND-like"/>
</dbReference>
<dbReference type="GO" id="GO:0000981">
    <property type="term" value="F:DNA-binding transcription factor activity, RNA polymerase II-specific"/>
    <property type="evidence" value="ECO:0007669"/>
    <property type="project" value="TreeGrafter"/>
</dbReference>
<feature type="domain" description="BHLH" evidence="7">
    <location>
        <begin position="146"/>
        <end position="203"/>
    </location>
</feature>
<dbReference type="GO" id="GO:0000978">
    <property type="term" value="F:RNA polymerase II cis-regulatory region sequence-specific DNA binding"/>
    <property type="evidence" value="ECO:0007669"/>
    <property type="project" value="TreeGrafter"/>
</dbReference>
<dbReference type="SUPFAM" id="SSF47459">
    <property type="entry name" value="HLH, helix-loop-helix DNA-binding domain"/>
    <property type="match status" value="1"/>
</dbReference>
<keyword evidence="2" id="KW-0805">Transcription regulation</keyword>
<evidence type="ECO:0000313" key="9">
    <source>
        <dbReference type="Proteomes" id="UP000030645"/>
    </source>
</evidence>
<proteinExistence type="predicted"/>
<keyword evidence="4" id="KW-0804">Transcription</keyword>
<gene>
    <name evidence="8" type="ORF">L484_021725</name>
</gene>
<keyword evidence="5" id="KW-0539">Nucleus</keyword>
<dbReference type="PANTHER" id="PTHR16223">
    <property type="entry name" value="TRANSCRIPTION FACTOR BHLH83-RELATED"/>
    <property type="match status" value="1"/>
</dbReference>
<accession>W9SKN8</accession>
<dbReference type="PANTHER" id="PTHR16223:SF177">
    <property type="entry name" value="TRANSCRIPTION FACTOR BHLH129"/>
    <property type="match status" value="1"/>
</dbReference>
<dbReference type="eggNOG" id="ENOG502QVKF">
    <property type="taxonomic scope" value="Eukaryota"/>
</dbReference>
<protein>
    <recommendedName>
        <fullName evidence="7">BHLH domain-containing protein</fullName>
    </recommendedName>
</protein>
<dbReference type="Gene3D" id="4.10.280.10">
    <property type="entry name" value="Helix-loop-helix DNA-binding domain"/>
    <property type="match status" value="1"/>
</dbReference>
<reference evidence="9" key="1">
    <citation type="submission" date="2013-01" db="EMBL/GenBank/DDBJ databases">
        <title>Draft Genome Sequence of a Mulberry Tree, Morus notabilis C.K. Schneid.</title>
        <authorList>
            <person name="He N."/>
            <person name="Zhao S."/>
        </authorList>
    </citation>
    <scope>NUCLEOTIDE SEQUENCE</scope>
</reference>
<feature type="region of interest" description="Disordered" evidence="6">
    <location>
        <begin position="185"/>
        <end position="214"/>
    </location>
</feature>